<dbReference type="CAZy" id="GT4">
    <property type="family name" value="Glycosyltransferase Family 4"/>
</dbReference>
<proteinExistence type="predicted"/>
<dbReference type="InterPro" id="IPR028098">
    <property type="entry name" value="Glyco_trans_4-like_N"/>
</dbReference>
<dbReference type="Pfam" id="PF13579">
    <property type="entry name" value="Glyco_trans_4_4"/>
    <property type="match status" value="1"/>
</dbReference>
<keyword evidence="3" id="KW-0328">Glycosyltransferase</keyword>
<keyword evidence="3" id="KW-0808">Transferase</keyword>
<dbReference type="GO" id="GO:0016757">
    <property type="term" value="F:glycosyltransferase activity"/>
    <property type="evidence" value="ECO:0007669"/>
    <property type="project" value="UniProtKB-KW"/>
</dbReference>
<comment type="caution">
    <text evidence="3">The sequence shown here is derived from an EMBL/GenBank/DDBJ whole genome shotgun (WGS) entry which is preliminary data.</text>
</comment>
<reference evidence="3 4" key="1">
    <citation type="submission" date="2008-10" db="EMBL/GenBank/DDBJ databases">
        <title>Draft genome sequence of Parabacteroides johnsonii (DSM 18315).</title>
        <authorList>
            <person name="Sudarsanam P."/>
            <person name="Ley R."/>
            <person name="Guruge J."/>
            <person name="Turnbaugh P.J."/>
            <person name="Mahowald M."/>
            <person name="Liep D."/>
            <person name="Gordon J."/>
        </authorList>
    </citation>
    <scope>NUCLEOTIDE SEQUENCE [LARGE SCALE GENOMIC DNA]</scope>
    <source>
        <strain evidence="3 4">DSM 18315</strain>
    </source>
</reference>
<dbReference type="GeneID" id="93408858"/>
<evidence type="ECO:0000313" key="4">
    <source>
        <dbReference type="Proteomes" id="UP000005510"/>
    </source>
</evidence>
<dbReference type="Gene3D" id="3.40.50.2000">
    <property type="entry name" value="Glycogen Phosphorylase B"/>
    <property type="match status" value="2"/>
</dbReference>
<evidence type="ECO:0000313" key="3">
    <source>
        <dbReference type="EMBL" id="EEC95395.1"/>
    </source>
</evidence>
<dbReference type="InterPro" id="IPR001296">
    <property type="entry name" value="Glyco_trans_1"/>
</dbReference>
<dbReference type="Proteomes" id="UP000005510">
    <property type="component" value="Unassembled WGS sequence"/>
</dbReference>
<evidence type="ECO:0000259" key="1">
    <source>
        <dbReference type="Pfam" id="PF00534"/>
    </source>
</evidence>
<sequence>MKKLIWVTTVAQSMVLFKGQLNFMSNHFDLTFVSSNELKPNELGERGMSEGIQVHELPMKREISLFKDLKSLLAFLSYFHMMKPDAVHGNTPKGALLAMLAAKLTGIRTRIYMCHGLRYQGCSGIMRRILESMEKLTCACATQVLCVSDGVKKTLAKDGICPARKSRVIGYGSCNGINKDFFDASAYSQEEKEGLRNQYGISKDDFLFIFMGRIVKDKGVNEMIEAFTRYRKENPRVRLLILGAFENEQNPVDARVQDVIRGNQDGVVYGGRQSDVRPFLAASQCLLLPSYREGFGMVLMEAGAMGVPVISSDIIGCNNVVTEDNGLLVEPRNADDLYRKMKRMVEDTALYQHFAASTRPSIVNRFDQQRLWNEFLAYYQRII</sequence>
<dbReference type="EC" id="2.4.-.-" evidence="3"/>
<dbReference type="RefSeq" id="WP_008151268.1">
    <property type="nucleotide sequence ID" value="NZ_CP102285.1"/>
</dbReference>
<evidence type="ECO:0000259" key="2">
    <source>
        <dbReference type="Pfam" id="PF13579"/>
    </source>
</evidence>
<feature type="domain" description="Glycosyl transferase family 1" evidence="1">
    <location>
        <begin position="193"/>
        <end position="357"/>
    </location>
</feature>
<dbReference type="AlphaFoldDB" id="B7BDW2"/>
<feature type="domain" description="Glycosyltransferase subfamily 4-like N-terminal" evidence="2">
    <location>
        <begin position="46"/>
        <end position="172"/>
    </location>
</feature>
<reference evidence="3 4" key="2">
    <citation type="submission" date="2008-10" db="EMBL/GenBank/DDBJ databases">
        <authorList>
            <person name="Fulton L."/>
            <person name="Clifton S."/>
            <person name="Fulton B."/>
            <person name="Xu J."/>
            <person name="Minx P."/>
            <person name="Pepin K.H."/>
            <person name="Johnson M."/>
            <person name="Bhonagiri V."/>
            <person name="Nash W.E."/>
            <person name="Mardis E.R."/>
            <person name="Wilson R.K."/>
        </authorList>
    </citation>
    <scope>NUCLEOTIDE SEQUENCE [LARGE SCALE GENOMIC DNA]</scope>
    <source>
        <strain evidence="3 4">DSM 18315</strain>
    </source>
</reference>
<dbReference type="EMBL" id="ABYH01000349">
    <property type="protein sequence ID" value="EEC95395.1"/>
    <property type="molecule type" value="Genomic_DNA"/>
</dbReference>
<dbReference type="HOGENOM" id="CLU_009583_8_0_10"/>
<dbReference type="Pfam" id="PF00534">
    <property type="entry name" value="Glycos_transf_1"/>
    <property type="match status" value="1"/>
</dbReference>
<gene>
    <name evidence="3" type="ORF">PRABACTJOHN_03237</name>
</gene>
<protein>
    <submittedName>
        <fullName evidence="3">Glycosyltransferase, group 1 family protein</fullName>
        <ecNumber evidence="3">2.4.-.-</ecNumber>
    </submittedName>
</protein>
<dbReference type="CDD" id="cd03808">
    <property type="entry name" value="GT4_CapM-like"/>
    <property type="match status" value="1"/>
</dbReference>
<dbReference type="PANTHER" id="PTHR12526">
    <property type="entry name" value="GLYCOSYLTRANSFERASE"/>
    <property type="match status" value="1"/>
</dbReference>
<dbReference type="SUPFAM" id="SSF53756">
    <property type="entry name" value="UDP-Glycosyltransferase/glycogen phosphorylase"/>
    <property type="match status" value="1"/>
</dbReference>
<accession>B7BDW2</accession>
<dbReference type="STRING" id="537006.PRABACTJOHN_03237"/>
<organism evidence="3 4">
    <name type="scientific">Parabacteroides johnsonii DSM 18315</name>
    <dbReference type="NCBI Taxonomy" id="537006"/>
    <lineage>
        <taxon>Bacteria</taxon>
        <taxon>Pseudomonadati</taxon>
        <taxon>Bacteroidota</taxon>
        <taxon>Bacteroidia</taxon>
        <taxon>Bacteroidales</taxon>
        <taxon>Tannerellaceae</taxon>
        <taxon>Parabacteroides</taxon>
    </lineage>
</organism>
<name>B7BDW2_9BACT</name>